<evidence type="ECO:0000313" key="2">
    <source>
        <dbReference type="Proteomes" id="UP000440004"/>
    </source>
</evidence>
<protein>
    <submittedName>
        <fullName evidence="1">Minor capsid protein</fullName>
    </submittedName>
</protein>
<keyword evidence="2" id="KW-1185">Reference proteome</keyword>
<dbReference type="EMBL" id="WHNX01000015">
    <property type="protein sequence ID" value="MPW26258.1"/>
    <property type="molecule type" value="Genomic_DNA"/>
</dbReference>
<proteinExistence type="predicted"/>
<dbReference type="AlphaFoldDB" id="A0A6A7K9U7"/>
<reference evidence="1 2" key="1">
    <citation type="submission" date="2019-10" db="EMBL/GenBank/DDBJ databases">
        <title>Alkalibaculum tamaniensis sp.nov., a new alkaliphilic acetogen, isolated on methoxylated aromatics from a mud volcano.</title>
        <authorList>
            <person name="Khomyakova M.A."/>
            <person name="Merkel A.Y."/>
            <person name="Bonch-Osmolovskaya E.A."/>
            <person name="Slobodkin A.I."/>
        </authorList>
    </citation>
    <scope>NUCLEOTIDE SEQUENCE [LARGE SCALE GENOMIC DNA]</scope>
    <source>
        <strain evidence="1 2">M08DMB</strain>
    </source>
</reference>
<comment type="caution">
    <text evidence="1">The sequence shown here is derived from an EMBL/GenBank/DDBJ whole genome shotgun (WGS) entry which is preliminary data.</text>
</comment>
<dbReference type="Proteomes" id="UP000440004">
    <property type="component" value="Unassembled WGS sequence"/>
</dbReference>
<dbReference type="RefSeq" id="WP_152804585.1">
    <property type="nucleotide sequence ID" value="NZ_WHNX01000015.1"/>
</dbReference>
<accession>A0A6A7K9U7</accession>
<name>A0A6A7K9U7_9FIRM</name>
<evidence type="ECO:0000313" key="1">
    <source>
        <dbReference type="EMBL" id="MPW26258.1"/>
    </source>
</evidence>
<dbReference type="InterPro" id="IPR021080">
    <property type="entry name" value="Minor_capsid_protein"/>
</dbReference>
<dbReference type="Pfam" id="PF11114">
    <property type="entry name" value="Minor_capsid_2"/>
    <property type="match status" value="1"/>
</dbReference>
<gene>
    <name evidence="1" type="ORF">GC105_10710</name>
</gene>
<organism evidence="1 2">
    <name type="scientific">Alkalibaculum sporogenes</name>
    <dbReference type="NCBI Taxonomy" id="2655001"/>
    <lineage>
        <taxon>Bacteria</taxon>
        <taxon>Bacillati</taxon>
        <taxon>Bacillota</taxon>
        <taxon>Clostridia</taxon>
        <taxon>Eubacteriales</taxon>
        <taxon>Eubacteriaceae</taxon>
        <taxon>Alkalibaculum</taxon>
    </lineage>
</organism>
<sequence length="113" mass="12798">MGVTVTFNKQAVKARISTATEKGTYILANELLKDSNYYAREDSGELIRSSIRASNIKKGTLIWDTPYAKKMYYVGSPSRDKNPNASTLWAQKAADENKEKYLRIVQKVMDNEV</sequence>